<protein>
    <recommendedName>
        <fullName evidence="5">Lipoprotein</fullName>
    </recommendedName>
</protein>
<proteinExistence type="predicted"/>
<accession>A0A5P8FQG4</accession>
<keyword evidence="2" id="KW-0732">Signal</keyword>
<reference evidence="3 4" key="1">
    <citation type="submission" date="2019-09" db="EMBL/GenBank/DDBJ databases">
        <title>Complete Genome Sequence of Janibacter melonis M714 with both human health impact and industrial applications.</title>
        <authorList>
            <person name="Jin M."/>
            <person name="Zhao Q.R."/>
        </authorList>
    </citation>
    <scope>NUCLEOTIDE SEQUENCE [LARGE SCALE GENOMIC DNA]</scope>
    <source>
        <strain evidence="3 4">M714</strain>
    </source>
</reference>
<dbReference type="AlphaFoldDB" id="A0A5P8FQG4"/>
<feature type="region of interest" description="Disordered" evidence="1">
    <location>
        <begin position="71"/>
        <end position="106"/>
    </location>
</feature>
<feature type="compositionally biased region" description="Gly residues" evidence="1">
    <location>
        <begin position="74"/>
        <end position="90"/>
    </location>
</feature>
<dbReference type="RefSeq" id="WP_123093434.1">
    <property type="nucleotide sequence ID" value="NZ_CP044548.2"/>
</dbReference>
<name>A0A5P8FQG4_9MICO</name>
<dbReference type="Proteomes" id="UP000271708">
    <property type="component" value="Chromosome"/>
</dbReference>
<dbReference type="KEGG" id="jme:EEW87_014690"/>
<feature type="compositionally biased region" description="Low complexity" evidence="1">
    <location>
        <begin position="91"/>
        <end position="106"/>
    </location>
</feature>
<evidence type="ECO:0000256" key="2">
    <source>
        <dbReference type="SAM" id="SignalP"/>
    </source>
</evidence>
<evidence type="ECO:0008006" key="5">
    <source>
        <dbReference type="Google" id="ProtNLM"/>
    </source>
</evidence>
<evidence type="ECO:0000256" key="1">
    <source>
        <dbReference type="SAM" id="MobiDB-lite"/>
    </source>
</evidence>
<dbReference type="PROSITE" id="PS51257">
    <property type="entry name" value="PROKAR_LIPOPROTEIN"/>
    <property type="match status" value="1"/>
</dbReference>
<gene>
    <name evidence="3" type="ORF">EEW87_014690</name>
</gene>
<evidence type="ECO:0000313" key="3">
    <source>
        <dbReference type="EMBL" id="QFQ31300.1"/>
    </source>
</evidence>
<evidence type="ECO:0000313" key="4">
    <source>
        <dbReference type="Proteomes" id="UP000271708"/>
    </source>
</evidence>
<feature type="signal peptide" evidence="2">
    <location>
        <begin position="1"/>
        <end position="19"/>
    </location>
</feature>
<organism evidence="3 4">
    <name type="scientific">Janibacter melonis</name>
    <dbReference type="NCBI Taxonomy" id="262209"/>
    <lineage>
        <taxon>Bacteria</taxon>
        <taxon>Bacillati</taxon>
        <taxon>Actinomycetota</taxon>
        <taxon>Actinomycetes</taxon>
        <taxon>Micrococcales</taxon>
        <taxon>Intrasporangiaceae</taxon>
        <taxon>Janibacter</taxon>
    </lineage>
</organism>
<sequence length="106" mass="10552">MTWTRTVLAVALALPLLTACGSSRPCPEPVSVDGSRQVYAAQDADGVVVVDCEMVGDWVAVGDVTLAIPEPGHRVGGQGAGGGSDPGRGGSATTSSSGVLTTEVLE</sequence>
<feature type="chain" id="PRO_5038517886" description="Lipoprotein" evidence="2">
    <location>
        <begin position="20"/>
        <end position="106"/>
    </location>
</feature>
<dbReference type="GeneID" id="59162437"/>
<dbReference type="EMBL" id="CP044548">
    <property type="protein sequence ID" value="QFQ31300.1"/>
    <property type="molecule type" value="Genomic_DNA"/>
</dbReference>